<dbReference type="STRING" id="1437425.CSEC_0958"/>
<dbReference type="eggNOG" id="ENOG5031CXQ">
    <property type="taxonomic scope" value="Bacteria"/>
</dbReference>
<reference evidence="1" key="1">
    <citation type="submission" date="2013-12" db="EMBL/GenBank/DDBJ databases">
        <authorList>
            <person name="Linke B."/>
        </authorList>
    </citation>
    <scope>NUCLEOTIDE SEQUENCE [LARGE SCALE GENOMIC DNA]</scope>
    <source>
        <strain evidence="1">CRIB-18</strain>
    </source>
</reference>
<dbReference type="Proteomes" id="UP000031552">
    <property type="component" value="Unassembled WGS sequence"/>
</dbReference>
<dbReference type="EMBL" id="CCEJ010000004">
    <property type="protein sequence ID" value="CDR33785.1"/>
    <property type="molecule type" value="Genomic_DNA"/>
</dbReference>
<protein>
    <submittedName>
        <fullName evidence="1">Uncharacterized protein</fullName>
    </submittedName>
</protein>
<organism evidence="1 2">
    <name type="scientific">Candidatus Criblamydia sequanensis CRIB-18</name>
    <dbReference type="NCBI Taxonomy" id="1437425"/>
    <lineage>
        <taxon>Bacteria</taxon>
        <taxon>Pseudomonadati</taxon>
        <taxon>Chlamydiota</taxon>
        <taxon>Chlamydiia</taxon>
        <taxon>Parachlamydiales</taxon>
        <taxon>Candidatus Criblamydiaceae</taxon>
        <taxon>Candidatus Criblamydia</taxon>
    </lineage>
</organism>
<keyword evidence="2" id="KW-1185">Reference proteome</keyword>
<dbReference type="OrthoDB" id="22033at2"/>
<accession>A0A090D1G1</accession>
<dbReference type="InterPro" id="IPR001005">
    <property type="entry name" value="SANT/Myb"/>
</dbReference>
<dbReference type="AlphaFoldDB" id="A0A090D1G1"/>
<dbReference type="RefSeq" id="WP_041017333.1">
    <property type="nucleotide sequence ID" value="NZ_CCEJ010000004.1"/>
</dbReference>
<evidence type="ECO:0000313" key="1">
    <source>
        <dbReference type="EMBL" id="CDR33785.1"/>
    </source>
</evidence>
<proteinExistence type="predicted"/>
<gene>
    <name evidence="1" type="ORF">CSEC_0958</name>
</gene>
<reference evidence="1" key="2">
    <citation type="submission" date="2014-09" db="EMBL/GenBank/DDBJ databases">
        <title>Criblamydia sequanensis harbors a mega-plasmid encoding arsenite resistance.</title>
        <authorList>
            <person name="Bertelli C."/>
            <person name="Goesmann A."/>
            <person name="Greub G."/>
        </authorList>
    </citation>
    <scope>NUCLEOTIDE SEQUENCE [LARGE SCALE GENOMIC DNA]</scope>
    <source>
        <strain evidence="1">CRIB-18</strain>
    </source>
</reference>
<comment type="caution">
    <text evidence="1">The sequence shown here is derived from an EMBL/GenBank/DDBJ whole genome shotgun (WGS) entry which is preliminary data.</text>
</comment>
<evidence type="ECO:0000313" key="2">
    <source>
        <dbReference type="Proteomes" id="UP000031552"/>
    </source>
</evidence>
<sequence>MQPVIFHILLLSLVFFFQDVYPEHPLLERVESNIAISSTEKKACLPFLMRDNHPIKPILDKLFQDRVVFNLETFLKAGFKIISDLPQKKIIVATHPELGGFVVKVFLDSVPVNKNGDPNWKWLYRRAFLASQIRKFIKKNNINRFRGVHKWLYPLPNNQKEGIDNHWVLVAEKMPLRSPLDCLEFWKTKVKVQDLKELYKIMKHCGGQSYRPDNIPITIDGRFVFIDTEYPHLPPIYKEILPYISDEMGSFWKLHVLSHELSQSSSIDSLARKRKKI</sequence>
<name>A0A090D1G1_9BACT</name>
<dbReference type="CDD" id="cd00167">
    <property type="entry name" value="SANT"/>
    <property type="match status" value="1"/>
</dbReference>